<dbReference type="AlphaFoldDB" id="A0A8T0GNA1"/>
<feature type="transmembrane region" description="Helical" evidence="6">
    <location>
        <begin position="298"/>
        <end position="319"/>
    </location>
</feature>
<evidence type="ECO:0000256" key="3">
    <source>
        <dbReference type="ARBA" id="ARBA00022692"/>
    </source>
</evidence>
<keyword evidence="3 6" id="KW-0812">Transmembrane</keyword>
<evidence type="ECO:0000256" key="2">
    <source>
        <dbReference type="ARBA" id="ARBA00007168"/>
    </source>
</evidence>
<evidence type="ECO:0000313" key="8">
    <source>
        <dbReference type="Proteomes" id="UP000822688"/>
    </source>
</evidence>
<feature type="transmembrane region" description="Helical" evidence="6">
    <location>
        <begin position="130"/>
        <end position="155"/>
    </location>
</feature>
<comment type="similarity">
    <text evidence="2 6">Belongs to the CTL (choline transporter-like) family.</text>
</comment>
<name>A0A8T0GNA1_CERPU</name>
<proteinExistence type="inferred from homology"/>
<dbReference type="EMBL" id="CM026430">
    <property type="protein sequence ID" value="KAG0561036.1"/>
    <property type="molecule type" value="Genomic_DNA"/>
</dbReference>
<dbReference type="GO" id="GO:0022857">
    <property type="term" value="F:transmembrane transporter activity"/>
    <property type="evidence" value="ECO:0007669"/>
    <property type="project" value="UniProtKB-UniRule"/>
</dbReference>
<accession>A0A8T0GNA1</accession>
<gene>
    <name evidence="7" type="ORF">KC19_9G032400</name>
</gene>
<reference evidence="7" key="1">
    <citation type="submission" date="2020-06" db="EMBL/GenBank/DDBJ databases">
        <title>WGS assembly of Ceratodon purpureus strain R40.</title>
        <authorList>
            <person name="Carey S.B."/>
            <person name="Jenkins J."/>
            <person name="Shu S."/>
            <person name="Lovell J.T."/>
            <person name="Sreedasyam A."/>
            <person name="Maumus F."/>
            <person name="Tiley G.P."/>
            <person name="Fernandez-Pozo N."/>
            <person name="Barry K."/>
            <person name="Chen C."/>
            <person name="Wang M."/>
            <person name="Lipzen A."/>
            <person name="Daum C."/>
            <person name="Saski C.A."/>
            <person name="Payton A.C."/>
            <person name="Mcbreen J.C."/>
            <person name="Conrad R.E."/>
            <person name="Kollar L.M."/>
            <person name="Olsson S."/>
            <person name="Huttunen S."/>
            <person name="Landis J.B."/>
            <person name="Wickett N.J."/>
            <person name="Johnson M.G."/>
            <person name="Rensing S.A."/>
            <person name="Grimwood J."/>
            <person name="Schmutz J."/>
            <person name="Mcdaniel S.F."/>
        </authorList>
    </citation>
    <scope>NUCLEOTIDE SEQUENCE</scope>
    <source>
        <strain evidence="7">R40</strain>
    </source>
</reference>
<feature type="transmembrane region" description="Helical" evidence="6">
    <location>
        <begin position="53"/>
        <end position="72"/>
    </location>
</feature>
<feature type="transmembrane region" description="Helical" evidence="6">
    <location>
        <begin position="167"/>
        <end position="188"/>
    </location>
</feature>
<comment type="subcellular location">
    <subcellularLocation>
        <location evidence="6">Cell membrane</location>
        <topology evidence="6">Multi-pass membrane protein</topology>
    </subcellularLocation>
    <subcellularLocation>
        <location evidence="1">Membrane</location>
        <topology evidence="1">Multi-pass membrane protein</topology>
    </subcellularLocation>
</comment>
<dbReference type="PANTHER" id="PTHR12385:SF98">
    <property type="entry name" value="CHOLINE TRANSPORTER-LIKE PROTEIN"/>
    <property type="match status" value="1"/>
</dbReference>
<keyword evidence="8" id="KW-1185">Reference proteome</keyword>
<evidence type="ECO:0000256" key="1">
    <source>
        <dbReference type="ARBA" id="ARBA00004141"/>
    </source>
</evidence>
<keyword evidence="5 6" id="KW-0472">Membrane</keyword>
<dbReference type="InterPro" id="IPR007603">
    <property type="entry name" value="Choline_transptr-like"/>
</dbReference>
<evidence type="ECO:0000256" key="6">
    <source>
        <dbReference type="RuleBase" id="RU368066"/>
    </source>
</evidence>
<dbReference type="GO" id="GO:0005886">
    <property type="term" value="C:plasma membrane"/>
    <property type="evidence" value="ECO:0007669"/>
    <property type="project" value="UniProtKB-SubCell"/>
</dbReference>
<feature type="transmembrane region" description="Helical" evidence="6">
    <location>
        <begin position="234"/>
        <end position="261"/>
    </location>
</feature>
<feature type="transmembrane region" description="Helical" evidence="6">
    <location>
        <begin position="356"/>
        <end position="379"/>
    </location>
</feature>
<feature type="transmembrane region" description="Helical" evidence="6">
    <location>
        <begin position="441"/>
        <end position="468"/>
    </location>
</feature>
<comment type="function">
    <text evidence="6">Choline transporter.</text>
</comment>
<dbReference type="Proteomes" id="UP000822688">
    <property type="component" value="Chromosome 9"/>
</dbReference>
<evidence type="ECO:0000256" key="4">
    <source>
        <dbReference type="ARBA" id="ARBA00022989"/>
    </source>
</evidence>
<keyword evidence="4 6" id="KW-1133">Transmembrane helix</keyword>
<protein>
    <recommendedName>
        <fullName evidence="6">Choline transporter-like protein</fullName>
    </recommendedName>
</protein>
<dbReference type="PANTHER" id="PTHR12385">
    <property type="entry name" value="CHOLINE TRANSPORTER-LIKE (SLC FAMILY 44)"/>
    <property type="match status" value="1"/>
</dbReference>
<evidence type="ECO:0000313" key="7">
    <source>
        <dbReference type="EMBL" id="KAG0561036.1"/>
    </source>
</evidence>
<evidence type="ECO:0000256" key="5">
    <source>
        <dbReference type="ARBA" id="ARBA00023136"/>
    </source>
</evidence>
<dbReference type="Pfam" id="PF04515">
    <property type="entry name" value="Choline_transpo"/>
    <property type="match status" value="1"/>
</dbReference>
<sequence>MVTKDAEVEGDCETVPVLGEYTVIDEAQLAPGSSEELVLAFNSGPRPYRDTKCGVVFIVIVLLTYALGFVAVKNADFDLESKWRISRYNPGSGECELIQHGTPHVDASALVGWRVESFVGEIFTNLGSSWAVYIAPFVGALVLVTPLGFFSLWIFHRYTCQAVVTSLRFHCFFLVLLFLAYASLIGYGELRWDFWIPICVIFLASAIQLKRAWSRVPVVVQIMKSALHVVTQNLSLFLVHPVLSWMVILIDAPIITFIVYASNLGRIAPDFDAIESSPEDCSGTTGAPCCRIDRPDWAIGYLILASLVALWVIVVSRYLHSFVVSGAIAEWYAIAPHGSSTAGLTRRSLRNALGPSFGTICCSASLMTGPVLIILNWVAPKEHFESELYRPAKPFYPWGIRQSPLVVAAVSGEGFLQSARVSYDLSRRRRQPTLTVQEYRLLYQAINGLAFAFSLLYFFTVWGAMYYLTTAGRFHSLMAAEIPALILWCGQNFFHRVIVEEINTASYCTSNDSEQHHLHMDGHQEQEGDQHEPLLGAMEKGNHATSLHEDGGRKA</sequence>
<organism evidence="7 8">
    <name type="scientific">Ceratodon purpureus</name>
    <name type="common">Fire moss</name>
    <name type="synonym">Dicranum purpureum</name>
    <dbReference type="NCBI Taxonomy" id="3225"/>
    <lineage>
        <taxon>Eukaryota</taxon>
        <taxon>Viridiplantae</taxon>
        <taxon>Streptophyta</taxon>
        <taxon>Embryophyta</taxon>
        <taxon>Bryophyta</taxon>
        <taxon>Bryophytina</taxon>
        <taxon>Bryopsida</taxon>
        <taxon>Dicranidae</taxon>
        <taxon>Pseudoditrichales</taxon>
        <taxon>Ditrichaceae</taxon>
        <taxon>Ceratodon</taxon>
    </lineage>
</organism>
<comment type="caution">
    <text evidence="7">The sequence shown here is derived from an EMBL/GenBank/DDBJ whole genome shotgun (WGS) entry which is preliminary data.</text>
</comment>